<reference evidence="2 4" key="1">
    <citation type="submission" date="2016-11" db="EMBL/GenBank/DDBJ databases">
        <authorList>
            <person name="Jaros S."/>
            <person name="Januszkiewicz K."/>
            <person name="Wedrychowicz H."/>
        </authorList>
    </citation>
    <scope>NUCLEOTIDE SEQUENCE [LARGE SCALE GENOMIC DNA]</scope>
    <source>
        <strain evidence="2 4">DSM 784</strain>
    </source>
</reference>
<dbReference type="RefSeq" id="WP_143150608.1">
    <property type="nucleotide sequence ID" value="NZ_CP139972.1"/>
</dbReference>
<sequence length="196" mass="22134">MQSYRIRILHPNAMTRLRMQPAMHGLIGILFLLITIGVYNRPDPNWAVAGFFFLLGIGSLVFPFMMKRFKNIQSANSLARTVQAFACLTGCLFVLTHMQPLAAGFLFLTGVAAAYIGYAEYKIFMPSYIRVDLNGATLPTTFSEKVISWSRLNNLILRNDLLTIDFKDNKVLQLEVLDEPGADKEAEMNAFFKSRL</sequence>
<evidence type="ECO:0000313" key="2">
    <source>
        <dbReference type="EMBL" id="SFW24018.1"/>
    </source>
</evidence>
<protein>
    <submittedName>
        <fullName evidence="2">Uncharacterized protein</fullName>
    </submittedName>
</protein>
<keyword evidence="1" id="KW-0812">Transmembrane</keyword>
<dbReference type="EMBL" id="CP140154">
    <property type="protein sequence ID" value="WQG91584.1"/>
    <property type="molecule type" value="Genomic_DNA"/>
</dbReference>
<dbReference type="Proteomes" id="UP001326715">
    <property type="component" value="Chromosome"/>
</dbReference>
<feature type="transmembrane region" description="Helical" evidence="1">
    <location>
        <begin position="46"/>
        <end position="66"/>
    </location>
</feature>
<feature type="transmembrane region" description="Helical" evidence="1">
    <location>
        <begin position="101"/>
        <end position="121"/>
    </location>
</feature>
<evidence type="ECO:0000313" key="4">
    <source>
        <dbReference type="Proteomes" id="UP000183788"/>
    </source>
</evidence>
<keyword evidence="1" id="KW-1133">Transmembrane helix</keyword>
<feature type="transmembrane region" description="Helical" evidence="1">
    <location>
        <begin position="21"/>
        <end position="40"/>
    </location>
</feature>
<keyword evidence="1" id="KW-0472">Membrane</keyword>
<name>A0A1K1MLH2_9BACT</name>
<dbReference type="AlphaFoldDB" id="A0A1K1MLH2"/>
<dbReference type="OrthoDB" id="660475at2"/>
<feature type="transmembrane region" description="Helical" evidence="1">
    <location>
        <begin position="78"/>
        <end position="95"/>
    </location>
</feature>
<accession>A0A1K1MLH2</accession>
<evidence type="ECO:0000313" key="5">
    <source>
        <dbReference type="Proteomes" id="UP001326715"/>
    </source>
</evidence>
<organism evidence="2 4">
    <name type="scientific">Chitinophaga sancti</name>
    <dbReference type="NCBI Taxonomy" id="1004"/>
    <lineage>
        <taxon>Bacteria</taxon>
        <taxon>Pseudomonadati</taxon>
        <taxon>Bacteroidota</taxon>
        <taxon>Chitinophagia</taxon>
        <taxon>Chitinophagales</taxon>
        <taxon>Chitinophagaceae</taxon>
        <taxon>Chitinophaga</taxon>
    </lineage>
</organism>
<reference evidence="3 5" key="2">
    <citation type="submission" date="2023-11" db="EMBL/GenBank/DDBJ databases">
        <title>MicrobeMod: A computational toolkit for identifying prokaryotic methylation and restriction-modification with nanopore sequencing.</title>
        <authorList>
            <person name="Crits-Christoph A."/>
            <person name="Kang S.C."/>
            <person name="Lee H."/>
            <person name="Ostrov N."/>
        </authorList>
    </citation>
    <scope>NUCLEOTIDE SEQUENCE [LARGE SCALE GENOMIC DNA]</scope>
    <source>
        <strain evidence="3 5">ATCC 23090</strain>
    </source>
</reference>
<evidence type="ECO:0000256" key="1">
    <source>
        <dbReference type="SAM" id="Phobius"/>
    </source>
</evidence>
<gene>
    <name evidence="2" type="ORF">SAMN05661012_00683</name>
    <name evidence="3" type="ORF">SR876_08725</name>
</gene>
<keyword evidence="5" id="KW-1185">Reference proteome</keyword>
<evidence type="ECO:0000313" key="3">
    <source>
        <dbReference type="EMBL" id="WQG91584.1"/>
    </source>
</evidence>
<proteinExistence type="predicted"/>
<dbReference type="EMBL" id="FPIZ01000002">
    <property type="protein sequence ID" value="SFW24018.1"/>
    <property type="molecule type" value="Genomic_DNA"/>
</dbReference>
<dbReference type="STRING" id="1004.SAMN05661012_00683"/>
<dbReference type="Proteomes" id="UP000183788">
    <property type="component" value="Unassembled WGS sequence"/>
</dbReference>